<evidence type="ECO:0000313" key="4">
    <source>
        <dbReference type="EMBL" id="TWT50202.1"/>
    </source>
</evidence>
<feature type="transmembrane region" description="Helical" evidence="2">
    <location>
        <begin position="39"/>
        <end position="62"/>
    </location>
</feature>
<gene>
    <name evidence="4" type="ORF">Pla22_29430</name>
</gene>
<feature type="domain" description="Squalene cyclase C-terminal" evidence="3">
    <location>
        <begin position="200"/>
        <end position="298"/>
    </location>
</feature>
<dbReference type="Gene3D" id="1.50.10.20">
    <property type="match status" value="1"/>
</dbReference>
<dbReference type="InterPro" id="IPR008930">
    <property type="entry name" value="Terpenoid_cyclase/PrenylTrfase"/>
</dbReference>
<proteinExistence type="predicted"/>
<dbReference type="AlphaFoldDB" id="A0A5C5WK21"/>
<sequence length="549" mass="58959">MNTRANMNSTVPNAPVILPGKESSPTTEFPPQHSGRRSFLLAQSWLVSFIIHLSLLLVLALLSMSQGVASKTSPLVVAFANPGKQDAGSMVITRFVPPDPNLGSLDSASRQTSDLANGQRPDAIATDSIVPDFTPALPRKVSRLLDPAATIDRESTAALVSNTDLPSKLPEVFKLVPLVTSVESRTKENKAILLERFGGSKQSEEAVQRALIWLVNHQAVDGGWTFDHQQVCNGKCDGSGHMAGSRNGATGLALLPFLGAGETHFQGNYTDVVQRGIDYLLAHQERVPNSMTAGSWHESGGTMYSHCLASLAICEAYAMTGDSRLRLPAQASLDYLVLAQDPYRGGWRYSPRQAGDTSVVGWAAMALKSGQMADLVVPEKTLVGIDRFLDSVSTHYGSNYGYTGPSAGHHGGRATSAIGLLCRMYRGAPPTHAALINGSAKLAAPGPGGDNLYCIYYASQVLRHLGGPQWDQWNRAMRDPLISLQVPLGHAAGSWPPKAIQGIGSMAGGRLYSTCMATMTLEVYYRHMPLYSEDVLENLQADAEDDFEL</sequence>
<dbReference type="SUPFAM" id="SSF48239">
    <property type="entry name" value="Terpenoid cyclases/Protein prenyltransferases"/>
    <property type="match status" value="1"/>
</dbReference>
<evidence type="ECO:0000259" key="3">
    <source>
        <dbReference type="Pfam" id="PF13243"/>
    </source>
</evidence>
<dbReference type="OrthoDB" id="238862at2"/>
<keyword evidence="2" id="KW-0472">Membrane</keyword>
<dbReference type="RefSeq" id="WP_146515472.1">
    <property type="nucleotide sequence ID" value="NZ_SJPI01000002.1"/>
</dbReference>
<dbReference type="Proteomes" id="UP000316598">
    <property type="component" value="Unassembled WGS sequence"/>
</dbReference>
<keyword evidence="2" id="KW-1133">Transmembrane helix</keyword>
<feature type="region of interest" description="Disordered" evidence="1">
    <location>
        <begin position="1"/>
        <end position="33"/>
    </location>
</feature>
<accession>A0A5C5WK21</accession>
<evidence type="ECO:0000256" key="2">
    <source>
        <dbReference type="SAM" id="Phobius"/>
    </source>
</evidence>
<dbReference type="CDD" id="cd00688">
    <property type="entry name" value="ISOPREN_C2_like"/>
    <property type="match status" value="1"/>
</dbReference>
<name>A0A5C5WK21_9BACT</name>
<organism evidence="4 5">
    <name type="scientific">Rubripirellula amarantea</name>
    <dbReference type="NCBI Taxonomy" id="2527999"/>
    <lineage>
        <taxon>Bacteria</taxon>
        <taxon>Pseudomonadati</taxon>
        <taxon>Planctomycetota</taxon>
        <taxon>Planctomycetia</taxon>
        <taxon>Pirellulales</taxon>
        <taxon>Pirellulaceae</taxon>
        <taxon>Rubripirellula</taxon>
    </lineage>
</organism>
<comment type="caution">
    <text evidence="4">The sequence shown here is derived from an EMBL/GenBank/DDBJ whole genome shotgun (WGS) entry which is preliminary data.</text>
</comment>
<evidence type="ECO:0000256" key="1">
    <source>
        <dbReference type="SAM" id="MobiDB-lite"/>
    </source>
</evidence>
<keyword evidence="2" id="KW-0812">Transmembrane</keyword>
<protein>
    <recommendedName>
        <fullName evidence="3">Squalene cyclase C-terminal domain-containing protein</fullName>
    </recommendedName>
</protein>
<dbReference type="EMBL" id="SJPI01000002">
    <property type="protein sequence ID" value="TWT50202.1"/>
    <property type="molecule type" value="Genomic_DNA"/>
</dbReference>
<reference evidence="4 5" key="1">
    <citation type="submission" date="2019-02" db="EMBL/GenBank/DDBJ databases">
        <title>Deep-cultivation of Planctomycetes and their phenomic and genomic characterization uncovers novel biology.</title>
        <authorList>
            <person name="Wiegand S."/>
            <person name="Jogler M."/>
            <person name="Boedeker C."/>
            <person name="Pinto D."/>
            <person name="Vollmers J."/>
            <person name="Rivas-Marin E."/>
            <person name="Kohn T."/>
            <person name="Peeters S.H."/>
            <person name="Heuer A."/>
            <person name="Rast P."/>
            <person name="Oberbeckmann S."/>
            <person name="Bunk B."/>
            <person name="Jeske O."/>
            <person name="Meyerdierks A."/>
            <person name="Storesund J.E."/>
            <person name="Kallscheuer N."/>
            <person name="Luecker S."/>
            <person name="Lage O.M."/>
            <person name="Pohl T."/>
            <person name="Merkel B.J."/>
            <person name="Hornburger P."/>
            <person name="Mueller R.-W."/>
            <person name="Bruemmer F."/>
            <person name="Labrenz M."/>
            <person name="Spormann A.M."/>
            <person name="Op Den Camp H."/>
            <person name="Overmann J."/>
            <person name="Amann R."/>
            <person name="Jetten M.S.M."/>
            <person name="Mascher T."/>
            <person name="Medema M.H."/>
            <person name="Devos D.P."/>
            <person name="Kaster A.-K."/>
            <person name="Ovreas L."/>
            <person name="Rohde M."/>
            <person name="Galperin M.Y."/>
            <person name="Jogler C."/>
        </authorList>
    </citation>
    <scope>NUCLEOTIDE SEQUENCE [LARGE SCALE GENOMIC DNA]</scope>
    <source>
        <strain evidence="4 5">Pla22</strain>
    </source>
</reference>
<dbReference type="InterPro" id="IPR032696">
    <property type="entry name" value="SQ_cyclase_C"/>
</dbReference>
<keyword evidence="5" id="KW-1185">Reference proteome</keyword>
<feature type="compositionally biased region" description="Polar residues" evidence="1">
    <location>
        <begin position="1"/>
        <end position="12"/>
    </location>
</feature>
<dbReference type="Pfam" id="PF13243">
    <property type="entry name" value="SQHop_cyclase_C"/>
    <property type="match status" value="1"/>
</dbReference>
<evidence type="ECO:0000313" key="5">
    <source>
        <dbReference type="Proteomes" id="UP000316598"/>
    </source>
</evidence>